<dbReference type="Proteomes" id="UP001454036">
    <property type="component" value="Unassembled WGS sequence"/>
</dbReference>
<name>A0AAV3RHH4_LITER</name>
<dbReference type="InterPro" id="IPR043128">
    <property type="entry name" value="Rev_trsase/Diguanyl_cyclase"/>
</dbReference>
<accession>A0AAV3RHH4</accession>
<keyword evidence="2" id="KW-1185">Reference proteome</keyword>
<gene>
    <name evidence="1" type="ORF">LIER_41983</name>
</gene>
<dbReference type="AlphaFoldDB" id="A0AAV3RHH4"/>
<dbReference type="EMBL" id="BAABME010027589">
    <property type="protein sequence ID" value="GAA0175822.1"/>
    <property type="molecule type" value="Genomic_DNA"/>
</dbReference>
<sequence>MEIYVGDMLIKSREAEDREANLRESFDNLQKYKLQLNLDKCVFRSPRTQKEAQRLTARITALTRFISRAGDRSLPFFKAIKKGKEFEWTPECEESFQELKAYL</sequence>
<comment type="caution">
    <text evidence="1">The sequence shown here is derived from an EMBL/GenBank/DDBJ whole genome shotgun (WGS) entry which is preliminary data.</text>
</comment>
<dbReference type="SUPFAM" id="SSF56672">
    <property type="entry name" value="DNA/RNA polymerases"/>
    <property type="match status" value="1"/>
</dbReference>
<protein>
    <submittedName>
        <fullName evidence="1">Uncharacterized protein</fullName>
    </submittedName>
</protein>
<dbReference type="InterPro" id="IPR043502">
    <property type="entry name" value="DNA/RNA_pol_sf"/>
</dbReference>
<dbReference type="Gene3D" id="3.30.70.270">
    <property type="match status" value="2"/>
</dbReference>
<evidence type="ECO:0000313" key="1">
    <source>
        <dbReference type="EMBL" id="GAA0175822.1"/>
    </source>
</evidence>
<evidence type="ECO:0000313" key="2">
    <source>
        <dbReference type="Proteomes" id="UP001454036"/>
    </source>
</evidence>
<reference evidence="1 2" key="1">
    <citation type="submission" date="2024-01" db="EMBL/GenBank/DDBJ databases">
        <title>The complete chloroplast genome sequence of Lithospermum erythrorhizon: insights into the phylogenetic relationship among Boraginaceae species and the maternal lineages of purple gromwells.</title>
        <authorList>
            <person name="Okada T."/>
            <person name="Watanabe K."/>
        </authorList>
    </citation>
    <scope>NUCLEOTIDE SEQUENCE [LARGE SCALE GENOMIC DNA]</scope>
</reference>
<organism evidence="1 2">
    <name type="scientific">Lithospermum erythrorhizon</name>
    <name type="common">Purple gromwell</name>
    <name type="synonym">Lithospermum officinale var. erythrorhizon</name>
    <dbReference type="NCBI Taxonomy" id="34254"/>
    <lineage>
        <taxon>Eukaryota</taxon>
        <taxon>Viridiplantae</taxon>
        <taxon>Streptophyta</taxon>
        <taxon>Embryophyta</taxon>
        <taxon>Tracheophyta</taxon>
        <taxon>Spermatophyta</taxon>
        <taxon>Magnoliopsida</taxon>
        <taxon>eudicotyledons</taxon>
        <taxon>Gunneridae</taxon>
        <taxon>Pentapetalae</taxon>
        <taxon>asterids</taxon>
        <taxon>lamiids</taxon>
        <taxon>Boraginales</taxon>
        <taxon>Boraginaceae</taxon>
        <taxon>Boraginoideae</taxon>
        <taxon>Lithospermeae</taxon>
        <taxon>Lithospermum</taxon>
    </lineage>
</organism>
<proteinExistence type="predicted"/>